<feature type="signal peptide" evidence="1">
    <location>
        <begin position="1"/>
        <end position="28"/>
    </location>
</feature>
<evidence type="ECO:0000313" key="2">
    <source>
        <dbReference type="EMBL" id="QDZ19677.1"/>
    </source>
</evidence>
<gene>
    <name evidence="2" type="ORF">A3770_03p21950</name>
</gene>
<keyword evidence="1" id="KW-0732">Signal</keyword>
<organism evidence="2 3">
    <name type="scientific">Chloropicon primus</name>
    <dbReference type="NCBI Taxonomy" id="1764295"/>
    <lineage>
        <taxon>Eukaryota</taxon>
        <taxon>Viridiplantae</taxon>
        <taxon>Chlorophyta</taxon>
        <taxon>Chloropicophyceae</taxon>
        <taxon>Chloropicales</taxon>
        <taxon>Chloropicaceae</taxon>
        <taxon>Chloropicon</taxon>
    </lineage>
</organism>
<evidence type="ECO:0000256" key="1">
    <source>
        <dbReference type="SAM" id="SignalP"/>
    </source>
</evidence>
<protein>
    <recommendedName>
        <fullName evidence="4">Cathepsin propeptide inhibitor domain-containing protein</fullName>
    </recommendedName>
</protein>
<dbReference type="AlphaFoldDB" id="A0A5B8MGZ4"/>
<evidence type="ECO:0000313" key="3">
    <source>
        <dbReference type="Proteomes" id="UP000316726"/>
    </source>
</evidence>
<evidence type="ECO:0008006" key="4">
    <source>
        <dbReference type="Google" id="ProtNLM"/>
    </source>
</evidence>
<dbReference type="EMBL" id="CP031036">
    <property type="protein sequence ID" value="QDZ19677.1"/>
    <property type="molecule type" value="Genomic_DNA"/>
</dbReference>
<feature type="chain" id="PRO_5022745731" description="Cathepsin propeptide inhibitor domain-containing protein" evidence="1">
    <location>
        <begin position="29"/>
        <end position="150"/>
    </location>
</feature>
<proteinExistence type="predicted"/>
<dbReference type="Proteomes" id="UP000316726">
    <property type="component" value="Chromosome 3"/>
</dbReference>
<name>A0A5B8MGZ4_9CHLO</name>
<keyword evidence="3" id="KW-1185">Reference proteome</keyword>
<reference evidence="2 3" key="1">
    <citation type="submission" date="2018-07" db="EMBL/GenBank/DDBJ databases">
        <title>The complete nuclear genome of the prasinophyte Chloropicon primus (CCMP1205).</title>
        <authorList>
            <person name="Pombert J.-F."/>
            <person name="Otis C."/>
            <person name="Turmel M."/>
            <person name="Lemieux C."/>
        </authorList>
    </citation>
    <scope>NUCLEOTIDE SEQUENCE [LARGE SCALE GENOMIC DNA]</scope>
    <source>
        <strain evidence="2 3">CCMP1205</strain>
    </source>
</reference>
<sequence length="150" mass="17283">MGVRNTMARSLCLVFMAVMVFVAGLCEAAPMSPEEIIRTNEDFARNMIPKFFKRGNPRSKHWREVFNYFEGNLGKKFQSKFQLCECGMKKLEDKTAYWLNIGQKKKCRTDVFRLQKIFYQSIDGEWSTGSINDFEASSVDMDFSGKGGEL</sequence>
<accession>A0A5B8MGZ4</accession>